<dbReference type="PANTHER" id="PTHR45768">
    <property type="entry name" value="E3 UBIQUITIN-PROTEIN LIGASE RNF13-LIKE"/>
    <property type="match status" value="1"/>
</dbReference>
<evidence type="ECO:0000256" key="7">
    <source>
        <dbReference type="ARBA" id="ARBA00022786"/>
    </source>
</evidence>
<keyword evidence="10 13" id="KW-0472">Membrane</keyword>
<keyword evidence="6" id="KW-0863">Zinc-finger</keyword>
<evidence type="ECO:0000313" key="15">
    <source>
        <dbReference type="EMBL" id="ACN39941.1"/>
    </source>
</evidence>
<reference evidence="15" key="1">
    <citation type="submission" date="2009-02" db="EMBL/GenBank/DDBJ databases">
        <title>Full length sequence-verified cDNA sequences from Sitka spruce (Picea sitchensis).</title>
        <authorList>
            <person name="Reid K.E."/>
            <person name="Liao N."/>
            <person name="Ralph S."/>
            <person name="Kolosova N."/>
            <person name="Oddy C."/>
            <person name="Moore R."/>
            <person name="Mayo M."/>
            <person name="Wagner S."/>
            <person name="King J."/>
            <person name="Yanchuk A."/>
            <person name="Holt R."/>
            <person name="Jones S."/>
            <person name="Marra M."/>
            <person name="Ritland C.E."/>
            <person name="Ritland K."/>
            <person name="Bohlmann J."/>
        </authorList>
    </citation>
    <scope>NUCLEOTIDE SEQUENCE</scope>
    <source>
        <tissue evidence="15">Green portion of the leader tissue</tissue>
    </source>
</reference>
<evidence type="ECO:0000256" key="13">
    <source>
        <dbReference type="SAM" id="Phobius"/>
    </source>
</evidence>
<evidence type="ECO:0000259" key="14">
    <source>
        <dbReference type="Pfam" id="PF17123"/>
    </source>
</evidence>
<comment type="subcellular location">
    <subcellularLocation>
        <location evidence="1">Membrane</location>
        <topology evidence="1">Single-pass membrane protein</topology>
    </subcellularLocation>
</comment>
<dbReference type="GO" id="GO:0008270">
    <property type="term" value="F:zinc ion binding"/>
    <property type="evidence" value="ECO:0007669"/>
    <property type="project" value="UniProtKB-KW"/>
</dbReference>
<dbReference type="InterPro" id="IPR001841">
    <property type="entry name" value="Znf_RING"/>
</dbReference>
<evidence type="ECO:0000256" key="10">
    <source>
        <dbReference type="ARBA" id="ARBA00023136"/>
    </source>
</evidence>
<feature type="transmembrane region" description="Helical" evidence="13">
    <location>
        <begin position="30"/>
        <end position="51"/>
    </location>
</feature>
<keyword evidence="9 13" id="KW-1133">Transmembrane helix</keyword>
<evidence type="ECO:0000256" key="5">
    <source>
        <dbReference type="ARBA" id="ARBA00022723"/>
    </source>
</evidence>
<dbReference type="PANTHER" id="PTHR45768:SF18">
    <property type="entry name" value="RING-H2 FINGER PROTEIN ATL47-RELATED"/>
    <property type="match status" value="1"/>
</dbReference>
<dbReference type="GO" id="GO:0016020">
    <property type="term" value="C:membrane"/>
    <property type="evidence" value="ECO:0007669"/>
    <property type="project" value="UniProtKB-SubCell"/>
</dbReference>
<comment type="similarity">
    <text evidence="11">Belongs to the RING-type zinc finger family. ATL subfamily.</text>
</comment>
<evidence type="ECO:0000256" key="4">
    <source>
        <dbReference type="ARBA" id="ARBA00022692"/>
    </source>
</evidence>
<proteinExistence type="evidence at transcript level"/>
<evidence type="ECO:0000256" key="11">
    <source>
        <dbReference type="ARBA" id="ARBA00024209"/>
    </source>
</evidence>
<dbReference type="Gene3D" id="3.30.40.10">
    <property type="entry name" value="Zinc/RING finger domain, C3HC4 (zinc finger)"/>
    <property type="match status" value="1"/>
</dbReference>
<dbReference type="SUPFAM" id="SSF57850">
    <property type="entry name" value="RING/U-box"/>
    <property type="match status" value="1"/>
</dbReference>
<dbReference type="AlphaFoldDB" id="C0PQ51"/>
<organism evidence="15">
    <name type="scientific">Picea sitchensis</name>
    <name type="common">Sitka spruce</name>
    <name type="synonym">Pinus sitchensis</name>
    <dbReference type="NCBI Taxonomy" id="3332"/>
    <lineage>
        <taxon>Eukaryota</taxon>
        <taxon>Viridiplantae</taxon>
        <taxon>Streptophyta</taxon>
        <taxon>Embryophyta</taxon>
        <taxon>Tracheophyta</taxon>
        <taxon>Spermatophyta</taxon>
        <taxon>Pinopsida</taxon>
        <taxon>Pinidae</taxon>
        <taxon>Conifers I</taxon>
        <taxon>Pinales</taxon>
        <taxon>Pinaceae</taxon>
        <taxon>Picea</taxon>
    </lineage>
</organism>
<feature type="region of interest" description="Disordered" evidence="12">
    <location>
        <begin position="288"/>
        <end position="318"/>
    </location>
</feature>
<evidence type="ECO:0000256" key="9">
    <source>
        <dbReference type="ARBA" id="ARBA00022989"/>
    </source>
</evidence>
<feature type="domain" description="RING-type" evidence="14">
    <location>
        <begin position="106"/>
        <end position="134"/>
    </location>
</feature>
<name>C0PQ51_PICSI</name>
<dbReference type="GO" id="GO:0016567">
    <property type="term" value="P:protein ubiquitination"/>
    <property type="evidence" value="ECO:0007669"/>
    <property type="project" value="UniProtKB-UniPathway"/>
</dbReference>
<evidence type="ECO:0000256" key="1">
    <source>
        <dbReference type="ARBA" id="ARBA00004167"/>
    </source>
</evidence>
<dbReference type="Pfam" id="PF17123">
    <property type="entry name" value="zf-RING_11"/>
    <property type="match status" value="1"/>
</dbReference>
<comment type="pathway">
    <text evidence="2">Protein modification; protein ubiquitination.</text>
</comment>
<protein>
    <recommendedName>
        <fullName evidence="14">RING-type domain-containing protein</fullName>
    </recommendedName>
</protein>
<accession>C0PQ51</accession>
<evidence type="ECO:0000256" key="12">
    <source>
        <dbReference type="SAM" id="MobiDB-lite"/>
    </source>
</evidence>
<dbReference type="GO" id="GO:0016740">
    <property type="term" value="F:transferase activity"/>
    <property type="evidence" value="ECO:0007669"/>
    <property type="project" value="UniProtKB-KW"/>
</dbReference>
<dbReference type="EMBL" id="BT070427">
    <property type="protein sequence ID" value="ACN39941.1"/>
    <property type="molecule type" value="mRNA"/>
</dbReference>
<keyword evidence="4 13" id="KW-0812">Transmembrane</keyword>
<feature type="compositionally biased region" description="Basic and acidic residues" evidence="12">
    <location>
        <begin position="289"/>
        <end position="310"/>
    </location>
</feature>
<keyword evidence="8" id="KW-0862">Zinc</keyword>
<sequence length="318" mass="35271">MDSYGNFNGDNFNGNNTGNDSTAMAIGSKIMIVAILVLFAVVIFVFGLQIYERCLWGRRASFRRRSLHFVDEQDPLRLQRVGLGKSAIEAIPVFVYQSENHKEGLECAVCLCEFEENEKARLLPKCHHSFHSTCPLCRTSAQPDKPADSVVVRVGDEEAASEGASETNQRVLLPSVAEGNASTSMESDLDLCSSCRHDEVLPSPTYPTNMLFWATPKRVSSMSNSVFFEKGATSTSRKTLDKIIIDIPQRANSFSSPRLFCSDDQQVFSPSGQSLKSPSMRLRSLKRLLSKDKKVVPPSPDDRRNLHIEQGDSSQSRG</sequence>
<keyword evidence="5" id="KW-0479">Metal-binding</keyword>
<evidence type="ECO:0000256" key="8">
    <source>
        <dbReference type="ARBA" id="ARBA00022833"/>
    </source>
</evidence>
<keyword evidence="3" id="KW-0808">Transferase</keyword>
<evidence type="ECO:0000256" key="3">
    <source>
        <dbReference type="ARBA" id="ARBA00022679"/>
    </source>
</evidence>
<keyword evidence="7" id="KW-0833">Ubl conjugation pathway</keyword>
<evidence type="ECO:0000256" key="2">
    <source>
        <dbReference type="ARBA" id="ARBA00004906"/>
    </source>
</evidence>
<dbReference type="UniPathway" id="UPA00143"/>
<dbReference type="InterPro" id="IPR013083">
    <property type="entry name" value="Znf_RING/FYVE/PHD"/>
</dbReference>
<evidence type="ECO:0000256" key="6">
    <source>
        <dbReference type="ARBA" id="ARBA00022771"/>
    </source>
</evidence>